<feature type="region of interest" description="Disordered" evidence="7">
    <location>
        <begin position="403"/>
        <end position="424"/>
    </location>
</feature>
<organism evidence="10 11">
    <name type="scientific">Rarobacter incanus</name>
    <dbReference type="NCBI Taxonomy" id="153494"/>
    <lineage>
        <taxon>Bacteria</taxon>
        <taxon>Bacillati</taxon>
        <taxon>Actinomycetota</taxon>
        <taxon>Actinomycetes</taxon>
        <taxon>Micrococcales</taxon>
        <taxon>Rarobacteraceae</taxon>
        <taxon>Rarobacter</taxon>
    </lineage>
</organism>
<dbReference type="RefSeq" id="WP_142111892.1">
    <property type="nucleotide sequence ID" value="NZ_BAAATB010000002.1"/>
</dbReference>
<reference evidence="10 11" key="1">
    <citation type="submission" date="2019-06" db="EMBL/GenBank/DDBJ databases">
        <title>Sequencing the genomes of 1000 actinobacteria strains.</title>
        <authorList>
            <person name="Klenk H.-P."/>
        </authorList>
    </citation>
    <scope>NUCLEOTIDE SEQUENCE [LARGE SCALE GENOMIC DNA]</scope>
    <source>
        <strain evidence="10 11">DSM 10596</strain>
    </source>
</reference>
<evidence type="ECO:0000313" key="10">
    <source>
        <dbReference type="EMBL" id="TQK76554.1"/>
    </source>
</evidence>
<dbReference type="AlphaFoldDB" id="A0A542SPK6"/>
<feature type="domain" description="Major facilitator superfamily (MFS) profile" evidence="9">
    <location>
        <begin position="12"/>
        <end position="400"/>
    </location>
</feature>
<keyword evidence="5 8" id="KW-1133">Transmembrane helix</keyword>
<dbReference type="InterPro" id="IPR011701">
    <property type="entry name" value="MFS"/>
</dbReference>
<evidence type="ECO:0000259" key="9">
    <source>
        <dbReference type="PROSITE" id="PS50850"/>
    </source>
</evidence>
<feature type="transmembrane region" description="Helical" evidence="8">
    <location>
        <begin position="12"/>
        <end position="28"/>
    </location>
</feature>
<evidence type="ECO:0000256" key="8">
    <source>
        <dbReference type="SAM" id="Phobius"/>
    </source>
</evidence>
<feature type="transmembrane region" description="Helical" evidence="8">
    <location>
        <begin position="253"/>
        <end position="274"/>
    </location>
</feature>
<evidence type="ECO:0000256" key="6">
    <source>
        <dbReference type="ARBA" id="ARBA00023136"/>
    </source>
</evidence>
<keyword evidence="6 8" id="KW-0472">Membrane</keyword>
<feature type="transmembrane region" description="Helical" evidence="8">
    <location>
        <begin position="219"/>
        <end position="241"/>
    </location>
</feature>
<feature type="transmembrane region" description="Helical" evidence="8">
    <location>
        <begin position="312"/>
        <end position="332"/>
    </location>
</feature>
<keyword evidence="4 8" id="KW-0812">Transmembrane</keyword>
<dbReference type="OrthoDB" id="5242249at2"/>
<feature type="transmembrane region" description="Helical" evidence="8">
    <location>
        <begin position="48"/>
        <end position="66"/>
    </location>
</feature>
<dbReference type="Proteomes" id="UP000316181">
    <property type="component" value="Unassembled WGS sequence"/>
</dbReference>
<dbReference type="PANTHER" id="PTHR23517">
    <property type="entry name" value="RESISTANCE PROTEIN MDTM, PUTATIVE-RELATED-RELATED"/>
    <property type="match status" value="1"/>
</dbReference>
<evidence type="ECO:0000313" key="11">
    <source>
        <dbReference type="Proteomes" id="UP000316181"/>
    </source>
</evidence>
<feature type="compositionally biased region" description="Low complexity" evidence="7">
    <location>
        <begin position="415"/>
        <end position="424"/>
    </location>
</feature>
<comment type="subcellular location">
    <subcellularLocation>
        <location evidence="1">Cell membrane</location>
        <topology evidence="1">Multi-pass membrane protein</topology>
    </subcellularLocation>
</comment>
<dbReference type="GO" id="GO:0005886">
    <property type="term" value="C:plasma membrane"/>
    <property type="evidence" value="ECO:0007669"/>
    <property type="project" value="UniProtKB-SubCell"/>
</dbReference>
<feature type="transmembrane region" description="Helical" evidence="8">
    <location>
        <begin position="344"/>
        <end position="365"/>
    </location>
</feature>
<feature type="transmembrane region" description="Helical" evidence="8">
    <location>
        <begin position="146"/>
        <end position="167"/>
    </location>
</feature>
<dbReference type="Gene3D" id="1.20.1250.20">
    <property type="entry name" value="MFS general substrate transporter like domains"/>
    <property type="match status" value="1"/>
</dbReference>
<feature type="transmembrane region" description="Helical" evidence="8">
    <location>
        <begin position="104"/>
        <end position="125"/>
    </location>
</feature>
<evidence type="ECO:0000256" key="2">
    <source>
        <dbReference type="ARBA" id="ARBA00022448"/>
    </source>
</evidence>
<feature type="transmembrane region" description="Helical" evidence="8">
    <location>
        <begin position="78"/>
        <end position="98"/>
    </location>
</feature>
<evidence type="ECO:0000256" key="5">
    <source>
        <dbReference type="ARBA" id="ARBA00022989"/>
    </source>
</evidence>
<dbReference type="GO" id="GO:0022857">
    <property type="term" value="F:transmembrane transporter activity"/>
    <property type="evidence" value="ECO:0007669"/>
    <property type="project" value="InterPro"/>
</dbReference>
<keyword evidence="11" id="KW-1185">Reference proteome</keyword>
<dbReference type="PROSITE" id="PS50850">
    <property type="entry name" value="MFS"/>
    <property type="match status" value="1"/>
</dbReference>
<dbReference type="InterPro" id="IPR020846">
    <property type="entry name" value="MFS_dom"/>
</dbReference>
<dbReference type="EMBL" id="VFNV01000001">
    <property type="protein sequence ID" value="TQK76554.1"/>
    <property type="molecule type" value="Genomic_DNA"/>
</dbReference>
<dbReference type="PANTHER" id="PTHR23517:SF3">
    <property type="entry name" value="INTEGRAL MEMBRANE TRANSPORT PROTEIN"/>
    <property type="match status" value="1"/>
</dbReference>
<keyword evidence="2" id="KW-0813">Transport</keyword>
<protein>
    <submittedName>
        <fullName evidence="10">Putative MFS family arabinose efflux permease</fullName>
    </submittedName>
</protein>
<dbReference type="SUPFAM" id="SSF103473">
    <property type="entry name" value="MFS general substrate transporter"/>
    <property type="match status" value="1"/>
</dbReference>
<feature type="transmembrane region" description="Helical" evidence="8">
    <location>
        <begin position="377"/>
        <end position="396"/>
    </location>
</feature>
<dbReference type="InterPro" id="IPR050171">
    <property type="entry name" value="MFS_Transporters"/>
</dbReference>
<name>A0A542SPK6_9MICO</name>
<evidence type="ECO:0000256" key="4">
    <source>
        <dbReference type="ARBA" id="ARBA00022692"/>
    </source>
</evidence>
<keyword evidence="3" id="KW-1003">Cell membrane</keyword>
<evidence type="ECO:0000256" key="1">
    <source>
        <dbReference type="ARBA" id="ARBA00004651"/>
    </source>
</evidence>
<sequence length="424" mass="43564">MISASQKPRPSIWLKVAAATFAVAWGGNEFTPLLVMYKSDEGLTTATVDILLAAYVLGIIPALLLGGPLSDRYGRAPLLRPAPLIAIAGSLVLAGGGGNASVLFVGRVLSGIALGLVMAVGTAWIKELSQAPFEPGAKPGAGARRAGLALTTGFGLGAGAAAAMAQFAPRGDVYPYLVNAVISLLAWLWLLQAPETRAPHTGGRLADDLKIPSSRHRRFLLVVLPAAPWVFGCAASAYAIMPTLVANQVGDMRIGFSGLLCLIALGSGFGIQLIGSRFDSDRSARGTGVALTVTVVAMIVAATAAGNSSLKWAIGAAAILGVAYGLLLVAGLQEIQRIAGPDDLAGLTAVYYSLTYLGFFIPAVLAGLDIWFSYSQMFAAGAVIAALSLGFVSLWWRKHLPSHAGGDEAPVTRESAAASAGASR</sequence>
<accession>A0A542SPK6</accession>
<gene>
    <name evidence="10" type="ORF">FB389_1237</name>
</gene>
<evidence type="ECO:0000256" key="3">
    <source>
        <dbReference type="ARBA" id="ARBA00022475"/>
    </source>
</evidence>
<dbReference type="Pfam" id="PF07690">
    <property type="entry name" value="MFS_1"/>
    <property type="match status" value="1"/>
</dbReference>
<evidence type="ECO:0000256" key="7">
    <source>
        <dbReference type="SAM" id="MobiDB-lite"/>
    </source>
</evidence>
<feature type="transmembrane region" description="Helical" evidence="8">
    <location>
        <begin position="173"/>
        <end position="191"/>
    </location>
</feature>
<proteinExistence type="predicted"/>
<comment type="caution">
    <text evidence="10">The sequence shown here is derived from an EMBL/GenBank/DDBJ whole genome shotgun (WGS) entry which is preliminary data.</text>
</comment>
<dbReference type="InterPro" id="IPR036259">
    <property type="entry name" value="MFS_trans_sf"/>
</dbReference>
<feature type="transmembrane region" description="Helical" evidence="8">
    <location>
        <begin position="286"/>
        <end position="306"/>
    </location>
</feature>